<dbReference type="Proteomes" id="UP001187415">
    <property type="component" value="Unassembled WGS sequence"/>
</dbReference>
<organism evidence="1 2">
    <name type="scientific">Channa striata</name>
    <name type="common">Snakehead murrel</name>
    <name type="synonym">Ophicephalus striatus</name>
    <dbReference type="NCBI Taxonomy" id="64152"/>
    <lineage>
        <taxon>Eukaryota</taxon>
        <taxon>Metazoa</taxon>
        <taxon>Chordata</taxon>
        <taxon>Craniata</taxon>
        <taxon>Vertebrata</taxon>
        <taxon>Euteleostomi</taxon>
        <taxon>Actinopterygii</taxon>
        <taxon>Neopterygii</taxon>
        <taxon>Teleostei</taxon>
        <taxon>Neoteleostei</taxon>
        <taxon>Acanthomorphata</taxon>
        <taxon>Anabantaria</taxon>
        <taxon>Anabantiformes</taxon>
        <taxon>Channoidei</taxon>
        <taxon>Channidae</taxon>
        <taxon>Channa</taxon>
    </lineage>
</organism>
<proteinExistence type="predicted"/>
<evidence type="ECO:0000313" key="1">
    <source>
        <dbReference type="EMBL" id="KAK2830587.1"/>
    </source>
</evidence>
<evidence type="ECO:0000313" key="2">
    <source>
        <dbReference type="Proteomes" id="UP001187415"/>
    </source>
</evidence>
<name>A0AA88S9X4_CHASR</name>
<dbReference type="AlphaFoldDB" id="A0AA88S9X4"/>
<reference evidence="1" key="1">
    <citation type="submission" date="2023-07" db="EMBL/GenBank/DDBJ databases">
        <title>Chromosome-level Genome Assembly of Striped Snakehead (Channa striata).</title>
        <authorList>
            <person name="Liu H."/>
        </authorList>
    </citation>
    <scope>NUCLEOTIDE SEQUENCE</scope>
    <source>
        <strain evidence="1">Gz</strain>
        <tissue evidence="1">Muscle</tissue>
    </source>
</reference>
<comment type="caution">
    <text evidence="1">The sequence shown here is derived from an EMBL/GenBank/DDBJ whole genome shotgun (WGS) entry which is preliminary data.</text>
</comment>
<sequence length="125" mass="13885">MASLHRCQDFCIKPIRSAAYMLNPNHVGQQTLSGELINGTDCVVSNLSHHLDLDEGKVLGSFTRYSAKEGRWRGAGIRSSRQQVSASTWWKKVCTCEPLSAVRCFKSLQTSGIKRSKVVSQPTRC</sequence>
<protein>
    <submittedName>
        <fullName evidence="1">Uncharacterized protein</fullName>
    </submittedName>
</protein>
<dbReference type="EMBL" id="JAUPFM010000014">
    <property type="protein sequence ID" value="KAK2830587.1"/>
    <property type="molecule type" value="Genomic_DNA"/>
</dbReference>
<accession>A0AA88S9X4</accession>
<keyword evidence="2" id="KW-1185">Reference proteome</keyword>
<gene>
    <name evidence="1" type="ORF">Q5P01_018518</name>
</gene>